<evidence type="ECO:0000256" key="7">
    <source>
        <dbReference type="ARBA" id="ARBA00023242"/>
    </source>
</evidence>
<reference evidence="10" key="1">
    <citation type="journal article" date="1997" name="Nucleic Acids Res.">
        <title>tRNAscan-SE: a program for improved detection of transfer RNA genes in genomic sequence.</title>
        <authorList>
            <person name="Lowe T.M."/>
            <person name="Eddy S.R."/>
        </authorList>
    </citation>
    <scope>NUCLEOTIDE SEQUENCE [LARGE SCALE GENOMIC DNA]</scope>
    <source>
        <strain evidence="10">r\DH55</strain>
    </source>
</reference>
<comment type="similarity">
    <text evidence="3">Belongs to the HARBI1 family.</text>
</comment>
<keyword evidence="4" id="KW-0540">Nuclease</keyword>
<comment type="cofactor">
    <cofactor evidence="1">
        <name>a divalent metal cation</name>
        <dbReference type="ChEBI" id="CHEBI:60240"/>
    </cofactor>
</comment>
<dbReference type="GeneID" id="104708239"/>
<evidence type="ECO:0000313" key="12">
    <source>
        <dbReference type="RefSeq" id="XP_019084451.1"/>
    </source>
</evidence>
<dbReference type="PANTHER" id="PTHR22930:SF259">
    <property type="entry name" value="OS08G0106900 PROTEIN"/>
    <property type="match status" value="1"/>
</dbReference>
<accession>A0ABM1QCG4</accession>
<evidence type="ECO:0000256" key="6">
    <source>
        <dbReference type="ARBA" id="ARBA00022801"/>
    </source>
</evidence>
<dbReference type="RefSeq" id="XP_019084452.1">
    <property type="nucleotide sequence ID" value="XM_019228907.1"/>
</dbReference>
<evidence type="ECO:0000313" key="13">
    <source>
        <dbReference type="RefSeq" id="XP_019084452.1"/>
    </source>
</evidence>
<comment type="subcellular location">
    <subcellularLocation>
        <location evidence="2">Nucleus</location>
    </subcellularLocation>
</comment>
<gene>
    <name evidence="12 13" type="primary">LOC104708246</name>
    <name evidence="11" type="synonym">LOC104708239</name>
</gene>
<dbReference type="Pfam" id="PF13359">
    <property type="entry name" value="DDE_Tnp_4"/>
    <property type="match status" value="1"/>
</dbReference>
<reference evidence="10" key="2">
    <citation type="journal article" date="2014" name="Nat. Commun.">
        <title>The emerging biofuel crop Camelina sativa retains a highly undifferentiated hexaploid genome structure.</title>
        <authorList>
            <person name="Kagale S."/>
            <person name="Koh C."/>
            <person name="Nixon J."/>
            <person name="Bollina V."/>
            <person name="Clarke W.E."/>
            <person name="Tuteja R."/>
            <person name="Spillane C."/>
            <person name="Robinson S.J."/>
            <person name="Links M.G."/>
            <person name="Clarke C."/>
            <person name="Higgins E.E."/>
            <person name="Huebert T."/>
            <person name="Sharpe A.G."/>
            <person name="Parkin I.A."/>
        </authorList>
    </citation>
    <scope>NUCLEOTIDE SEQUENCE [LARGE SCALE GENOMIC DNA]</scope>
    <source>
        <strain evidence="10">r\DH55</strain>
    </source>
</reference>
<name>A0ABM1QCG4_CAMSA</name>
<evidence type="ECO:0000256" key="5">
    <source>
        <dbReference type="ARBA" id="ARBA00022723"/>
    </source>
</evidence>
<dbReference type="PANTHER" id="PTHR22930">
    <property type="match status" value="1"/>
</dbReference>
<keyword evidence="10" id="KW-1185">Reference proteome</keyword>
<feature type="domain" description="DUF8040" evidence="9">
    <location>
        <begin position="30"/>
        <end position="118"/>
    </location>
</feature>
<keyword evidence="6" id="KW-0378">Hydrolase</keyword>
<evidence type="ECO:0000259" key="8">
    <source>
        <dbReference type="Pfam" id="PF13359"/>
    </source>
</evidence>
<keyword evidence="5" id="KW-0479">Metal-binding</keyword>
<evidence type="ECO:0000256" key="1">
    <source>
        <dbReference type="ARBA" id="ARBA00001968"/>
    </source>
</evidence>
<evidence type="ECO:0000256" key="4">
    <source>
        <dbReference type="ARBA" id="ARBA00022722"/>
    </source>
</evidence>
<dbReference type="InterPro" id="IPR027806">
    <property type="entry name" value="HARBI1_dom"/>
</dbReference>
<evidence type="ECO:0000259" key="9">
    <source>
        <dbReference type="Pfam" id="PF26138"/>
    </source>
</evidence>
<dbReference type="Proteomes" id="UP000694864">
    <property type="component" value="Chromosome 8"/>
</dbReference>
<feature type="domain" description="DDE Tnp4" evidence="8">
    <location>
        <begin position="153"/>
        <end position="316"/>
    </location>
</feature>
<dbReference type="RefSeq" id="XP_019084449.1">
    <property type="nucleotide sequence ID" value="XM_019228904.1"/>
</dbReference>
<proteinExistence type="inferred from homology"/>
<evidence type="ECO:0000313" key="10">
    <source>
        <dbReference type="Proteomes" id="UP000694864"/>
    </source>
</evidence>
<dbReference type="InterPro" id="IPR045249">
    <property type="entry name" value="HARBI1-like"/>
</dbReference>
<keyword evidence="7" id="KW-0539">Nucleus</keyword>
<reference evidence="11 12" key="3">
    <citation type="submission" date="2025-05" db="UniProtKB">
        <authorList>
            <consortium name="RefSeq"/>
        </authorList>
    </citation>
    <scope>IDENTIFICATION</scope>
    <source>
        <tissue evidence="11 12">Leaf</tissue>
    </source>
</reference>
<evidence type="ECO:0000313" key="11">
    <source>
        <dbReference type="RefSeq" id="XP_019084449.1"/>
    </source>
</evidence>
<protein>
    <submittedName>
        <fullName evidence="11 12">Nuclease HARBI1</fullName>
    </submittedName>
</protein>
<dbReference type="InterPro" id="IPR058353">
    <property type="entry name" value="DUF8040"/>
</dbReference>
<evidence type="ECO:0000256" key="2">
    <source>
        <dbReference type="ARBA" id="ARBA00004123"/>
    </source>
</evidence>
<dbReference type="RefSeq" id="XP_019084451.1">
    <property type="nucleotide sequence ID" value="XM_019228906.1"/>
</dbReference>
<dbReference type="GeneID" id="104708246"/>
<sequence length="386" mass="44266">MELVAAAAGYLYYHSCVNQPQSNSPPTICTYLKALLEGPVKDCRELLRMDKHVFHKLSETLRGKGLLRDTPSVLVEEQVAIFLSIIGHNQRIRVIQERFQRSGETISRHFNNVLKAVKSLSREFLHPPSLETPPEIVNSKRLYPYFQDCIGVVDGLQIPAHLPTKHQPRFQNKKGILTQNVLAACTFDSQFIFVYPGWEGSVEDLHILRAVLDDPNQNFPQAPKGKYYLVDRDYTNTEGFIAPYPGTRYCLHEFRGASQMPQNAHELFNHRHMSLSNVIQRPFSMLKTRFPILISAPQYPFHVQRDLVIATCALHNFIKREDGIHDWLFAACAEDVGPVEEPYGQEEEELELLHLNSTPTDIAADSLRDSIAITMWDDFMHKWEGW</sequence>
<organism evidence="10 13">
    <name type="scientific">Camelina sativa</name>
    <name type="common">False flax</name>
    <name type="synonym">Myagrum sativum</name>
    <dbReference type="NCBI Taxonomy" id="90675"/>
    <lineage>
        <taxon>Eukaryota</taxon>
        <taxon>Viridiplantae</taxon>
        <taxon>Streptophyta</taxon>
        <taxon>Embryophyta</taxon>
        <taxon>Tracheophyta</taxon>
        <taxon>Spermatophyta</taxon>
        <taxon>Magnoliopsida</taxon>
        <taxon>eudicotyledons</taxon>
        <taxon>Gunneridae</taxon>
        <taxon>Pentapetalae</taxon>
        <taxon>rosids</taxon>
        <taxon>malvids</taxon>
        <taxon>Brassicales</taxon>
        <taxon>Brassicaceae</taxon>
        <taxon>Camelineae</taxon>
        <taxon>Camelina</taxon>
    </lineage>
</organism>
<dbReference type="Pfam" id="PF26138">
    <property type="entry name" value="DUF8040"/>
    <property type="match status" value="1"/>
</dbReference>
<evidence type="ECO:0000256" key="3">
    <source>
        <dbReference type="ARBA" id="ARBA00006958"/>
    </source>
</evidence>